<dbReference type="Proteomes" id="UP000008021">
    <property type="component" value="Chromosome 10"/>
</dbReference>
<protein>
    <recommendedName>
        <fullName evidence="5">DUF1263 domain-containing protein</fullName>
    </recommendedName>
</protein>
<dbReference type="HOGENOM" id="CLU_2501709_0_0_1"/>
<dbReference type="EnsemblPlants" id="OMERI10G01500.1">
    <property type="protein sequence ID" value="OMERI10G01500.1"/>
    <property type="gene ID" value="OMERI10G01500"/>
</dbReference>
<evidence type="ECO:0008006" key="5">
    <source>
        <dbReference type="Google" id="ProtNLM"/>
    </source>
</evidence>
<dbReference type="AlphaFoldDB" id="A0A0E0EVN0"/>
<name>A0A0E0EVN0_9ORYZ</name>
<accession>A0A0E0EVN0</accession>
<keyword evidence="2" id="KW-0732">Signal</keyword>
<evidence type="ECO:0000313" key="3">
    <source>
        <dbReference type="EnsemblPlants" id="OMERI10G01500.1"/>
    </source>
</evidence>
<feature type="region of interest" description="Disordered" evidence="1">
    <location>
        <begin position="33"/>
        <end position="75"/>
    </location>
</feature>
<evidence type="ECO:0000313" key="4">
    <source>
        <dbReference type="Proteomes" id="UP000008021"/>
    </source>
</evidence>
<dbReference type="Gramene" id="OMERI10G01500.1">
    <property type="protein sequence ID" value="OMERI10G01500.1"/>
    <property type="gene ID" value="OMERI10G01500"/>
</dbReference>
<reference evidence="3" key="2">
    <citation type="submission" date="2018-05" db="EMBL/GenBank/DDBJ databases">
        <title>OmerRS3 (Oryza meridionalis Reference Sequence Version 3).</title>
        <authorList>
            <person name="Zhang J."/>
            <person name="Kudrna D."/>
            <person name="Lee S."/>
            <person name="Talag J."/>
            <person name="Welchert J."/>
            <person name="Wing R.A."/>
        </authorList>
    </citation>
    <scope>NUCLEOTIDE SEQUENCE [LARGE SCALE GENOMIC DNA]</scope>
    <source>
        <strain evidence="3">cv. OR44</strain>
    </source>
</reference>
<organism evidence="3">
    <name type="scientific">Oryza meridionalis</name>
    <dbReference type="NCBI Taxonomy" id="40149"/>
    <lineage>
        <taxon>Eukaryota</taxon>
        <taxon>Viridiplantae</taxon>
        <taxon>Streptophyta</taxon>
        <taxon>Embryophyta</taxon>
        <taxon>Tracheophyta</taxon>
        <taxon>Spermatophyta</taxon>
        <taxon>Magnoliopsida</taxon>
        <taxon>Liliopsida</taxon>
        <taxon>Poales</taxon>
        <taxon>Poaceae</taxon>
        <taxon>BOP clade</taxon>
        <taxon>Oryzoideae</taxon>
        <taxon>Oryzeae</taxon>
        <taxon>Oryzinae</taxon>
        <taxon>Oryza</taxon>
    </lineage>
</organism>
<sequence length="86" mass="9275">MWDYSTISSNVGLFNNLLLHTLVSLSPSPCIDPTEQAHGPSGIRAPQAPTVYRPHRTGPRSIRYTGPAGTHGPLDLHTLCPSGQRC</sequence>
<feature type="chain" id="PRO_5002358451" description="DUF1263 domain-containing protein" evidence="2">
    <location>
        <begin position="25"/>
        <end position="86"/>
    </location>
</feature>
<proteinExistence type="predicted"/>
<keyword evidence="4" id="KW-1185">Reference proteome</keyword>
<evidence type="ECO:0000256" key="2">
    <source>
        <dbReference type="SAM" id="SignalP"/>
    </source>
</evidence>
<reference evidence="3" key="1">
    <citation type="submission" date="2015-04" db="UniProtKB">
        <authorList>
            <consortium name="EnsemblPlants"/>
        </authorList>
    </citation>
    <scope>IDENTIFICATION</scope>
</reference>
<evidence type="ECO:0000256" key="1">
    <source>
        <dbReference type="SAM" id="MobiDB-lite"/>
    </source>
</evidence>
<feature type="signal peptide" evidence="2">
    <location>
        <begin position="1"/>
        <end position="24"/>
    </location>
</feature>